<dbReference type="Gene3D" id="3.40.710.10">
    <property type="entry name" value="DD-peptidase/beta-lactamase superfamily"/>
    <property type="match status" value="1"/>
</dbReference>
<dbReference type="PANTHER" id="PTHR34978">
    <property type="entry name" value="POSSIBLE SENSOR-TRANSDUCER PROTEIN BLAR"/>
    <property type="match status" value="1"/>
</dbReference>
<evidence type="ECO:0000259" key="3">
    <source>
        <dbReference type="Pfam" id="PF00905"/>
    </source>
</evidence>
<dbReference type="InterPro" id="IPR001460">
    <property type="entry name" value="PCN-bd_Tpept"/>
</dbReference>
<protein>
    <submittedName>
        <fullName evidence="5">BlaR1 family beta-lactam sensor/signal transducer</fullName>
    </submittedName>
</protein>
<dbReference type="NCBIfam" id="NF000326">
    <property type="entry name" value="blaR1_generic"/>
    <property type="match status" value="1"/>
</dbReference>
<dbReference type="PANTHER" id="PTHR34978:SF3">
    <property type="entry name" value="SLR0241 PROTEIN"/>
    <property type="match status" value="1"/>
</dbReference>
<dbReference type="Proteomes" id="UP001500866">
    <property type="component" value="Unassembled WGS sequence"/>
</dbReference>
<dbReference type="InterPro" id="IPR012338">
    <property type="entry name" value="Beta-lactam/transpept-like"/>
</dbReference>
<dbReference type="Pfam" id="PF05569">
    <property type="entry name" value="Peptidase_M56"/>
    <property type="match status" value="1"/>
</dbReference>
<keyword evidence="6" id="KW-1185">Reference proteome</keyword>
<feature type="transmembrane region" description="Helical" evidence="2">
    <location>
        <begin position="39"/>
        <end position="57"/>
    </location>
</feature>
<feature type="transmembrane region" description="Helical" evidence="2">
    <location>
        <begin position="109"/>
        <end position="130"/>
    </location>
</feature>
<comment type="caution">
    <text evidence="5">The sequence shown here is derived from an EMBL/GenBank/DDBJ whole genome shotgun (WGS) entry which is preliminary data.</text>
</comment>
<feature type="domain" description="Peptidase M56" evidence="4">
    <location>
        <begin position="10"/>
        <end position="303"/>
    </location>
</feature>
<comment type="similarity">
    <text evidence="1">Belongs to the peptidase M56 family.</text>
</comment>
<evidence type="ECO:0000256" key="1">
    <source>
        <dbReference type="ARBA" id="ARBA00011075"/>
    </source>
</evidence>
<feature type="transmembrane region" description="Helical" evidence="2">
    <location>
        <begin position="6"/>
        <end position="27"/>
    </location>
</feature>
<feature type="transmembrane region" description="Helical" evidence="2">
    <location>
        <begin position="318"/>
        <end position="338"/>
    </location>
</feature>
<proteinExistence type="inferred from homology"/>
<keyword evidence="2" id="KW-1133">Transmembrane helix</keyword>
<feature type="transmembrane region" description="Helical" evidence="2">
    <location>
        <begin position="165"/>
        <end position="187"/>
    </location>
</feature>
<dbReference type="InterPro" id="IPR052173">
    <property type="entry name" value="Beta-lactam_resp_regulator"/>
</dbReference>
<evidence type="ECO:0000259" key="4">
    <source>
        <dbReference type="Pfam" id="PF05569"/>
    </source>
</evidence>
<accession>A0ABN1GMY0</accession>
<name>A0ABN1GMY0_9BACI</name>
<evidence type="ECO:0000256" key="2">
    <source>
        <dbReference type="SAM" id="Phobius"/>
    </source>
</evidence>
<dbReference type="EMBL" id="BAAADS010000025">
    <property type="protein sequence ID" value="GAA0614791.1"/>
    <property type="molecule type" value="Genomic_DNA"/>
</dbReference>
<sequence>MSVLHLAVCVVLSSIMVIAIMLIQKFFKKQLSPKWQYNLWFLLLVTLTMPFVPMHLLDVGSHFTWSMEQTSNPAPANTVTGNPDPENGSWMHDFSTSVNRMDLTFLEQVLTILWIIGMLVMFVLTVHTYMKLRRITSSITLVKNQEVLQLFDQCKHHLNISRRLVLAESSLVKSPLTCGIFKTYIILPTDAESWLSMDELKYILLHELHHYKSKDSAMSYLVILFQIVYWYNPLIWKAFRKMRLDREIACDSAVLKTLNQNEHKAYGNTIIHVAAESYLPGHFAMANQFNDSKKQLKKRIENIAAYTPETKLVKLKSIMIFILLTGVVISQIPIVSAMPNGDDRIEFNNKRTKYEDLSSYFNEYNGSFVLYDLQQRQYTIYNKDKSTLRVSPNSTYKIYSALFALESKVITQKNTAMKWNGKAYPYPAWNQNQDLFTAMQNSVTWYFQRLDKKVQMENIKTYLEKINYGNQNVSSGIEAYWLESSLKISPIEQVQTLKDFYTNEFAFNAKNVNLVKEAIKLETKDNAALYGKTGTGTVNENNVSGWFIGYIETSNNTYFFATNIENGTHANGSIAAKITKSILQDKGIY</sequence>
<keyword evidence="2" id="KW-0472">Membrane</keyword>
<gene>
    <name evidence="5" type="ORF">GCM10009001_35090</name>
</gene>
<evidence type="ECO:0000313" key="5">
    <source>
        <dbReference type="EMBL" id="GAA0614791.1"/>
    </source>
</evidence>
<dbReference type="RefSeq" id="WP_343816156.1">
    <property type="nucleotide sequence ID" value="NZ_BAAADS010000025.1"/>
</dbReference>
<dbReference type="CDD" id="cd07341">
    <property type="entry name" value="M56_BlaR1_MecR1_like"/>
    <property type="match status" value="1"/>
</dbReference>
<organism evidence="5 6">
    <name type="scientific">Virgibacillus siamensis</name>
    <dbReference type="NCBI Taxonomy" id="480071"/>
    <lineage>
        <taxon>Bacteria</taxon>
        <taxon>Bacillati</taxon>
        <taxon>Bacillota</taxon>
        <taxon>Bacilli</taxon>
        <taxon>Bacillales</taxon>
        <taxon>Bacillaceae</taxon>
        <taxon>Virgibacillus</taxon>
    </lineage>
</organism>
<feature type="transmembrane region" description="Helical" evidence="2">
    <location>
        <begin position="217"/>
        <end position="236"/>
    </location>
</feature>
<reference evidence="5 6" key="1">
    <citation type="journal article" date="2019" name="Int. J. Syst. Evol. Microbiol.">
        <title>The Global Catalogue of Microorganisms (GCM) 10K type strain sequencing project: providing services to taxonomists for standard genome sequencing and annotation.</title>
        <authorList>
            <consortium name="The Broad Institute Genomics Platform"/>
            <consortium name="The Broad Institute Genome Sequencing Center for Infectious Disease"/>
            <person name="Wu L."/>
            <person name="Ma J."/>
        </authorList>
    </citation>
    <scope>NUCLEOTIDE SEQUENCE [LARGE SCALE GENOMIC DNA]</scope>
    <source>
        <strain evidence="5 6">JCM 15395</strain>
    </source>
</reference>
<keyword evidence="2" id="KW-0812">Transmembrane</keyword>
<feature type="domain" description="Penicillin-binding protein transpeptidase" evidence="3">
    <location>
        <begin position="367"/>
        <end position="584"/>
    </location>
</feature>
<dbReference type="InterPro" id="IPR008756">
    <property type="entry name" value="Peptidase_M56"/>
</dbReference>
<evidence type="ECO:0000313" key="6">
    <source>
        <dbReference type="Proteomes" id="UP001500866"/>
    </source>
</evidence>
<dbReference type="Pfam" id="PF00905">
    <property type="entry name" value="Transpeptidase"/>
    <property type="match status" value="1"/>
</dbReference>
<dbReference type="SUPFAM" id="SSF56601">
    <property type="entry name" value="beta-lactamase/transpeptidase-like"/>
    <property type="match status" value="1"/>
</dbReference>